<protein>
    <recommendedName>
        <fullName evidence="4">Fatty acid hydroxylase domain-containing protein</fullName>
    </recommendedName>
</protein>
<sequence length="126" mass="14525">MSPNSMASIIESGWTMKNNTTEAQDKCINRLLLYHFCVNLPVIIASYPVFRFMGMRSSLPLPSCSDFHDYHHRLIYFKSGNYSSTFVYMDGLFGTDTGYRKLKAMKSEETSLAAKRIWIMDVFTTH</sequence>
<comment type="caution">
    <text evidence="2">The sequence shown here is derived from an EMBL/GenBank/DDBJ whole genome shotgun (WGS) entry which is preliminary data.</text>
</comment>
<dbReference type="EMBL" id="SZYD01000012">
    <property type="protein sequence ID" value="KAD4584577.1"/>
    <property type="molecule type" value="Genomic_DNA"/>
</dbReference>
<reference evidence="2 3" key="1">
    <citation type="submission" date="2019-05" db="EMBL/GenBank/DDBJ databases">
        <title>Mikania micrantha, genome provides insights into the molecular mechanism of rapid growth.</title>
        <authorList>
            <person name="Liu B."/>
        </authorList>
    </citation>
    <scope>NUCLEOTIDE SEQUENCE [LARGE SCALE GENOMIC DNA]</scope>
    <source>
        <strain evidence="2">NLD-2019</strain>
        <tissue evidence="2">Leaf</tissue>
    </source>
</reference>
<evidence type="ECO:0000313" key="2">
    <source>
        <dbReference type="EMBL" id="KAD4584577.1"/>
    </source>
</evidence>
<name>A0A5N6NBB7_9ASTR</name>
<keyword evidence="3" id="KW-1185">Reference proteome</keyword>
<keyword evidence="1" id="KW-0472">Membrane</keyword>
<evidence type="ECO:0000256" key="1">
    <source>
        <dbReference type="SAM" id="Phobius"/>
    </source>
</evidence>
<feature type="transmembrane region" description="Helical" evidence="1">
    <location>
        <begin position="31"/>
        <end position="50"/>
    </location>
</feature>
<gene>
    <name evidence="2" type="ORF">E3N88_22178</name>
</gene>
<keyword evidence="1" id="KW-0812">Transmembrane</keyword>
<evidence type="ECO:0008006" key="4">
    <source>
        <dbReference type="Google" id="ProtNLM"/>
    </source>
</evidence>
<dbReference type="Proteomes" id="UP000326396">
    <property type="component" value="Linkage Group LG2"/>
</dbReference>
<proteinExistence type="predicted"/>
<evidence type="ECO:0000313" key="3">
    <source>
        <dbReference type="Proteomes" id="UP000326396"/>
    </source>
</evidence>
<organism evidence="2 3">
    <name type="scientific">Mikania micrantha</name>
    <name type="common">bitter vine</name>
    <dbReference type="NCBI Taxonomy" id="192012"/>
    <lineage>
        <taxon>Eukaryota</taxon>
        <taxon>Viridiplantae</taxon>
        <taxon>Streptophyta</taxon>
        <taxon>Embryophyta</taxon>
        <taxon>Tracheophyta</taxon>
        <taxon>Spermatophyta</taxon>
        <taxon>Magnoliopsida</taxon>
        <taxon>eudicotyledons</taxon>
        <taxon>Gunneridae</taxon>
        <taxon>Pentapetalae</taxon>
        <taxon>asterids</taxon>
        <taxon>campanulids</taxon>
        <taxon>Asterales</taxon>
        <taxon>Asteraceae</taxon>
        <taxon>Asteroideae</taxon>
        <taxon>Heliantheae alliance</taxon>
        <taxon>Eupatorieae</taxon>
        <taxon>Mikania</taxon>
    </lineage>
</organism>
<dbReference type="OrthoDB" id="1658724at2759"/>
<dbReference type="AlphaFoldDB" id="A0A5N6NBB7"/>
<accession>A0A5N6NBB7</accession>
<keyword evidence="1" id="KW-1133">Transmembrane helix</keyword>